<organism evidence="2 3">
    <name type="scientific">Smittium culicis</name>
    <dbReference type="NCBI Taxonomy" id="133412"/>
    <lineage>
        <taxon>Eukaryota</taxon>
        <taxon>Fungi</taxon>
        <taxon>Fungi incertae sedis</taxon>
        <taxon>Zoopagomycota</taxon>
        <taxon>Kickxellomycotina</taxon>
        <taxon>Harpellomycetes</taxon>
        <taxon>Harpellales</taxon>
        <taxon>Legeriomycetaceae</taxon>
        <taxon>Smittium</taxon>
    </lineage>
</organism>
<dbReference type="Proteomes" id="UP000187429">
    <property type="component" value="Unassembled WGS sequence"/>
</dbReference>
<evidence type="ECO:0000256" key="1">
    <source>
        <dbReference type="SAM" id="MobiDB-lite"/>
    </source>
</evidence>
<keyword evidence="3" id="KW-1185">Reference proteome</keyword>
<feature type="region of interest" description="Disordered" evidence="1">
    <location>
        <begin position="1"/>
        <end position="94"/>
    </location>
</feature>
<sequence length="94" mass="10595">MDILKAGRPAARLVAGTRKSSNEDQISKSPPQSEKNNLLKNDNDNKENLKVKQKTHYQLAPDKNTEGFHNAPTTRSADVKPDINMNIFQPRKHC</sequence>
<dbReference type="EMBL" id="LSSM01004440">
    <property type="protein sequence ID" value="OMJ14908.1"/>
    <property type="molecule type" value="Genomic_DNA"/>
</dbReference>
<evidence type="ECO:0000313" key="3">
    <source>
        <dbReference type="Proteomes" id="UP000187429"/>
    </source>
</evidence>
<accession>A0A1R1XJY8</accession>
<comment type="caution">
    <text evidence="2">The sequence shown here is derived from an EMBL/GenBank/DDBJ whole genome shotgun (WGS) entry which is preliminary data.</text>
</comment>
<reference evidence="3" key="1">
    <citation type="submission" date="2017-01" db="EMBL/GenBank/DDBJ databases">
        <authorList>
            <person name="Wang Y."/>
            <person name="White M."/>
            <person name="Kvist S."/>
            <person name="Moncalvo J.-M."/>
        </authorList>
    </citation>
    <scope>NUCLEOTIDE SEQUENCE [LARGE SCALE GENOMIC DNA]</scope>
    <source>
        <strain evidence="3">ID-206-W2</strain>
    </source>
</reference>
<dbReference type="AlphaFoldDB" id="A0A1R1XJY8"/>
<name>A0A1R1XJY8_9FUNG</name>
<feature type="compositionally biased region" description="Basic and acidic residues" evidence="1">
    <location>
        <begin position="41"/>
        <end position="50"/>
    </location>
</feature>
<gene>
    <name evidence="2" type="ORF">AYI69_g8394</name>
</gene>
<evidence type="ECO:0000313" key="2">
    <source>
        <dbReference type="EMBL" id="OMJ14908.1"/>
    </source>
</evidence>
<proteinExistence type="predicted"/>
<dbReference type="OrthoDB" id="5633405at2759"/>
<protein>
    <submittedName>
        <fullName evidence="2">Uncharacterized protein</fullName>
    </submittedName>
</protein>